<protein>
    <recommendedName>
        <fullName evidence="5">Neuronal membrane glycoprotein M6-b</fullName>
    </recommendedName>
</protein>
<evidence type="ECO:0000256" key="2">
    <source>
        <dbReference type="SAM" id="Phobius"/>
    </source>
</evidence>
<feature type="transmembrane region" description="Helical" evidence="2">
    <location>
        <begin position="194"/>
        <end position="220"/>
    </location>
</feature>
<dbReference type="Pfam" id="PF01275">
    <property type="entry name" value="Myelin_PLP"/>
    <property type="match status" value="1"/>
</dbReference>
<feature type="transmembrane region" description="Helical" evidence="2">
    <location>
        <begin position="104"/>
        <end position="137"/>
    </location>
</feature>
<proteinExistence type="predicted"/>
<keyword evidence="2" id="KW-1133">Transmembrane helix</keyword>
<reference evidence="3 4" key="1">
    <citation type="submission" date="2024-04" db="EMBL/GenBank/DDBJ databases">
        <authorList>
            <consortium name="Genoscope - CEA"/>
            <person name="William W."/>
        </authorList>
    </citation>
    <scope>NUCLEOTIDE SEQUENCE [LARGE SCALE GENOMIC DNA]</scope>
</reference>
<dbReference type="AlphaFoldDB" id="A0AAV2I650"/>
<comment type="caution">
    <text evidence="3">The sequence shown here is derived from an EMBL/GenBank/DDBJ whole genome shotgun (WGS) entry which is preliminary data.</text>
</comment>
<accession>A0AAV2I650</accession>
<dbReference type="GO" id="GO:0005886">
    <property type="term" value="C:plasma membrane"/>
    <property type="evidence" value="ECO:0007669"/>
    <property type="project" value="TreeGrafter"/>
</dbReference>
<dbReference type="GO" id="GO:0031175">
    <property type="term" value="P:neuron projection development"/>
    <property type="evidence" value="ECO:0007669"/>
    <property type="project" value="TreeGrafter"/>
</dbReference>
<gene>
    <name evidence="3" type="ORF">GSLYS_00015763001</name>
</gene>
<keyword evidence="2" id="KW-0812">Transmembrane</keyword>
<dbReference type="InterPro" id="IPR001614">
    <property type="entry name" value="Myelin_PLP"/>
</dbReference>
<keyword evidence="4" id="KW-1185">Reference proteome</keyword>
<feature type="transmembrane region" description="Helical" evidence="2">
    <location>
        <begin position="62"/>
        <end position="83"/>
    </location>
</feature>
<sequence>MAGFFECLGRTPFASLLAAIMVITGTCVFCGTSFKALQLIIVGVFNNLFGFSLNWLEVLQVMFVVIGAVMGCFAIVLLIFGFLATGATRSNIYSGAKCIMGGRITAAFFMIISYILTLGWLAMSSVAMVGVVVYAAMESICNFEIYSKSAQELTDSKYCFNLTRFGVYREEKNTDSVCDLANVRALCNKVTEAGPLFCVAFGATILIVIGMIHFLITLAANYTRIKISRELTDYRDAVEMEELDVHSTEKKGPPPYRDASDI</sequence>
<evidence type="ECO:0000256" key="1">
    <source>
        <dbReference type="SAM" id="MobiDB-lite"/>
    </source>
</evidence>
<name>A0AAV2I650_LYMST</name>
<keyword evidence="2" id="KW-0472">Membrane</keyword>
<dbReference type="EMBL" id="CAXITT010000473">
    <property type="protein sequence ID" value="CAL1542157.1"/>
    <property type="molecule type" value="Genomic_DNA"/>
</dbReference>
<feature type="transmembrane region" description="Helical" evidence="2">
    <location>
        <begin position="37"/>
        <end position="56"/>
    </location>
</feature>
<feature type="region of interest" description="Disordered" evidence="1">
    <location>
        <begin position="243"/>
        <end position="262"/>
    </location>
</feature>
<organism evidence="3 4">
    <name type="scientific">Lymnaea stagnalis</name>
    <name type="common">Great pond snail</name>
    <name type="synonym">Helix stagnalis</name>
    <dbReference type="NCBI Taxonomy" id="6523"/>
    <lineage>
        <taxon>Eukaryota</taxon>
        <taxon>Metazoa</taxon>
        <taxon>Spiralia</taxon>
        <taxon>Lophotrochozoa</taxon>
        <taxon>Mollusca</taxon>
        <taxon>Gastropoda</taxon>
        <taxon>Heterobranchia</taxon>
        <taxon>Euthyneura</taxon>
        <taxon>Panpulmonata</taxon>
        <taxon>Hygrophila</taxon>
        <taxon>Lymnaeoidea</taxon>
        <taxon>Lymnaeidae</taxon>
        <taxon>Lymnaea</taxon>
    </lineage>
</organism>
<evidence type="ECO:0000313" key="3">
    <source>
        <dbReference type="EMBL" id="CAL1542157.1"/>
    </source>
</evidence>
<dbReference type="Proteomes" id="UP001497497">
    <property type="component" value="Unassembled WGS sequence"/>
</dbReference>
<dbReference type="PANTHER" id="PTHR11683">
    <property type="entry name" value="MYELIN PROTEOLIPID"/>
    <property type="match status" value="1"/>
</dbReference>
<evidence type="ECO:0008006" key="5">
    <source>
        <dbReference type="Google" id="ProtNLM"/>
    </source>
</evidence>
<feature type="transmembrane region" description="Helical" evidence="2">
    <location>
        <begin position="12"/>
        <end position="30"/>
    </location>
</feature>
<evidence type="ECO:0000313" key="4">
    <source>
        <dbReference type="Proteomes" id="UP001497497"/>
    </source>
</evidence>
<dbReference type="PANTHER" id="PTHR11683:SF12">
    <property type="entry name" value="M6, ISOFORM F"/>
    <property type="match status" value="1"/>
</dbReference>